<keyword evidence="2 4" id="KW-0328">Glycosyltransferase</keyword>
<gene>
    <name evidence="6" type="ORF">FPE_LOCUS24505</name>
</gene>
<dbReference type="Gene3D" id="3.40.50.2000">
    <property type="entry name" value="Glycogen Phosphorylase B"/>
    <property type="match status" value="2"/>
</dbReference>
<dbReference type="CDD" id="cd03784">
    <property type="entry name" value="GT1_Gtf-like"/>
    <property type="match status" value="1"/>
</dbReference>
<dbReference type="SUPFAM" id="SSF53756">
    <property type="entry name" value="UDP-Glycosyltransferase/glycogen phosphorylase"/>
    <property type="match status" value="1"/>
</dbReference>
<dbReference type="PROSITE" id="PS00375">
    <property type="entry name" value="UDPGT"/>
    <property type="match status" value="1"/>
</dbReference>
<dbReference type="PANTHER" id="PTHR48045">
    <property type="entry name" value="UDP-GLYCOSYLTRANSFERASE 72B1"/>
    <property type="match status" value="1"/>
</dbReference>
<dbReference type="InterPro" id="IPR035595">
    <property type="entry name" value="UDP_glycos_trans_CS"/>
</dbReference>
<dbReference type="Pfam" id="PF00201">
    <property type="entry name" value="UDPGT"/>
    <property type="match status" value="1"/>
</dbReference>
<dbReference type="EMBL" id="OU503050">
    <property type="protein sequence ID" value="CAI9777075.1"/>
    <property type="molecule type" value="Genomic_DNA"/>
</dbReference>
<dbReference type="Proteomes" id="UP000834106">
    <property type="component" value="Chromosome 15"/>
</dbReference>
<accession>A0AAD2A1A7</accession>
<keyword evidence="7" id="KW-1185">Reference proteome</keyword>
<evidence type="ECO:0000256" key="2">
    <source>
        <dbReference type="ARBA" id="ARBA00022676"/>
    </source>
</evidence>
<reference evidence="6" key="1">
    <citation type="submission" date="2023-05" db="EMBL/GenBank/DDBJ databases">
        <authorList>
            <person name="Huff M."/>
        </authorList>
    </citation>
    <scope>NUCLEOTIDE SEQUENCE</scope>
</reference>
<comment type="similarity">
    <text evidence="1 4">Belongs to the UDP-glycosyltransferase family.</text>
</comment>
<evidence type="ECO:0000256" key="4">
    <source>
        <dbReference type="RuleBase" id="RU003718"/>
    </source>
</evidence>
<evidence type="ECO:0000256" key="1">
    <source>
        <dbReference type="ARBA" id="ARBA00009995"/>
    </source>
</evidence>
<name>A0AAD2A1A7_9LAMI</name>
<dbReference type="InterPro" id="IPR002213">
    <property type="entry name" value="UDP_glucos_trans"/>
</dbReference>
<dbReference type="PANTHER" id="PTHR48045:SF11">
    <property type="entry name" value="UDP-GLYCOSYLTRANSFERASE 72B1"/>
    <property type="match status" value="1"/>
</dbReference>
<organism evidence="6 7">
    <name type="scientific">Fraxinus pennsylvanica</name>
    <dbReference type="NCBI Taxonomy" id="56036"/>
    <lineage>
        <taxon>Eukaryota</taxon>
        <taxon>Viridiplantae</taxon>
        <taxon>Streptophyta</taxon>
        <taxon>Embryophyta</taxon>
        <taxon>Tracheophyta</taxon>
        <taxon>Spermatophyta</taxon>
        <taxon>Magnoliopsida</taxon>
        <taxon>eudicotyledons</taxon>
        <taxon>Gunneridae</taxon>
        <taxon>Pentapetalae</taxon>
        <taxon>asterids</taxon>
        <taxon>lamiids</taxon>
        <taxon>Lamiales</taxon>
        <taxon>Oleaceae</taxon>
        <taxon>Oleeae</taxon>
        <taxon>Fraxinus</taxon>
    </lineage>
</organism>
<proteinExistence type="inferred from homology"/>
<protein>
    <recommendedName>
        <fullName evidence="5">Glycosyltransferase</fullName>
        <ecNumber evidence="5">2.4.1.-</ecNumber>
    </recommendedName>
</protein>
<dbReference type="AlphaFoldDB" id="A0AAD2A1A7"/>
<evidence type="ECO:0000313" key="6">
    <source>
        <dbReference type="EMBL" id="CAI9777075.1"/>
    </source>
</evidence>
<evidence type="ECO:0000256" key="3">
    <source>
        <dbReference type="ARBA" id="ARBA00022679"/>
    </source>
</evidence>
<sequence>MEAKQNSQLPHIVMLPPPALLGHLIPFIEFAKKLVFQYNFSVTFIIPSDGSSINSQKALLETVPVNSIFLSPVSIDDLPKGSGIETRMSNSIIRSLPAIRGRLNELNKSNRISALVVDLFCPFAIDVAREFSIPTYIFFITAATDLSLGFNLQEPESSLSEYGNLQETVELAGSLTLHGSDIPDSIRDKSNDAYKWTVELCNRYRLADGIIVNSYLELETDAFKDLQQHGSSIPPIYPVGPLIQSSSDSETDPGSKCIEWLNQQPPRSVLYVSFGSGATLSKEQFNELALGLEMSGHRFLWVVRSPQENAVAAYFSNQKAKSPFDYLPTGFLERTKDKGLVVDSWVPQVQILSHGSTGGFVTQCGWNAILESVVNGVPVIAWPLCFEHKMNAVFLTDGLKAAIRVKENENGLVEEGQISNLVKELIEGEEGKQVQHRMRELKNVAAKALTLDGSSTKSFVEVVRKWTGNTQC</sequence>
<keyword evidence="3 4" id="KW-0808">Transferase</keyword>
<dbReference type="FunFam" id="3.40.50.2000:FF:000051">
    <property type="entry name" value="Glycosyltransferase"/>
    <property type="match status" value="1"/>
</dbReference>
<dbReference type="EC" id="2.4.1.-" evidence="5"/>
<evidence type="ECO:0000256" key="5">
    <source>
        <dbReference type="RuleBase" id="RU362057"/>
    </source>
</evidence>
<dbReference type="GO" id="GO:0008194">
    <property type="term" value="F:UDP-glycosyltransferase activity"/>
    <property type="evidence" value="ECO:0007669"/>
    <property type="project" value="InterPro"/>
</dbReference>
<evidence type="ECO:0000313" key="7">
    <source>
        <dbReference type="Proteomes" id="UP000834106"/>
    </source>
</evidence>